<reference evidence="3 4" key="1">
    <citation type="submission" date="2020-08" db="EMBL/GenBank/DDBJ databases">
        <title>Bridging the membrane lipid divide: bacteria of the FCB group superphylum have the potential to synthesize archaeal ether lipids.</title>
        <authorList>
            <person name="Villanueva L."/>
            <person name="Von Meijenfeldt F.A.B."/>
            <person name="Westbye A.B."/>
            <person name="Yadav S."/>
            <person name="Hopmans E.C."/>
            <person name="Dutilh B.E."/>
            <person name="Sinninghe Damste J.S."/>
        </authorList>
    </citation>
    <scope>NUCLEOTIDE SEQUENCE [LARGE SCALE GENOMIC DNA]</scope>
    <source>
        <strain evidence="3">NIOZ-UU27</strain>
    </source>
</reference>
<feature type="domain" description="DUF4143" evidence="2">
    <location>
        <begin position="225"/>
        <end position="391"/>
    </location>
</feature>
<dbReference type="EMBL" id="JACNJD010000008">
    <property type="protein sequence ID" value="MBC8175772.1"/>
    <property type="molecule type" value="Genomic_DNA"/>
</dbReference>
<dbReference type="PANTHER" id="PTHR33295">
    <property type="entry name" value="ATPASE"/>
    <property type="match status" value="1"/>
</dbReference>
<dbReference type="AlphaFoldDB" id="A0A8J6MUV7"/>
<dbReference type="Pfam" id="PF13173">
    <property type="entry name" value="AAA_14"/>
    <property type="match status" value="1"/>
</dbReference>
<name>A0A8J6MUV7_9DELT</name>
<gene>
    <name evidence="3" type="ORF">H8E19_00095</name>
</gene>
<evidence type="ECO:0000313" key="3">
    <source>
        <dbReference type="EMBL" id="MBC8175772.1"/>
    </source>
</evidence>
<dbReference type="Gene3D" id="3.40.50.300">
    <property type="entry name" value="P-loop containing nucleotide triphosphate hydrolases"/>
    <property type="match status" value="1"/>
</dbReference>
<comment type="caution">
    <text evidence="3">The sequence shown here is derived from an EMBL/GenBank/DDBJ whole genome shotgun (WGS) entry which is preliminary data.</text>
</comment>
<dbReference type="PANTHER" id="PTHR33295:SF7">
    <property type="entry name" value="ATPASE"/>
    <property type="match status" value="1"/>
</dbReference>
<dbReference type="SUPFAM" id="SSF52540">
    <property type="entry name" value="P-loop containing nucleoside triphosphate hydrolases"/>
    <property type="match status" value="1"/>
</dbReference>
<protein>
    <submittedName>
        <fullName evidence="3">AAA family ATPase</fullName>
    </submittedName>
</protein>
<dbReference type="Pfam" id="PF13635">
    <property type="entry name" value="DUF4143"/>
    <property type="match status" value="1"/>
</dbReference>
<feature type="domain" description="AAA" evidence="1">
    <location>
        <begin position="19"/>
        <end position="153"/>
    </location>
</feature>
<evidence type="ECO:0000313" key="4">
    <source>
        <dbReference type="Proteomes" id="UP000650524"/>
    </source>
</evidence>
<evidence type="ECO:0000259" key="1">
    <source>
        <dbReference type="Pfam" id="PF13173"/>
    </source>
</evidence>
<dbReference type="InterPro" id="IPR041682">
    <property type="entry name" value="AAA_14"/>
</dbReference>
<accession>A0A8J6MUV7</accession>
<dbReference type="InterPro" id="IPR027417">
    <property type="entry name" value="P-loop_NTPase"/>
</dbReference>
<evidence type="ECO:0000259" key="2">
    <source>
        <dbReference type="Pfam" id="PF13635"/>
    </source>
</evidence>
<sequence>MINRDCLSYLKEWCYRSKRKPMLIRGARQVGKTTLVRMFAEQQDFQLVELNMEKPWRFIPTLNDLNPRRTIEAIEFELHIDIDPKRSIIFFDEVQSCPPVLSLLRYFYEEAPEYRIMVTGSLLEFVLAEPKFSIPVGRIELFYLGPLTFQEFLLATGEDKAVAKLESYRLGDTIQEPIHEKLNHLVRIFNVVGGMPETISRFARDRSFKEVERVKSEIIETFRLDFNKYHGKSNPQLLTTVFDSMPRLMGKKLIYSHLTPNYRSNDLAKAVEQLCLARIITKIFHSHANGIPLAAEKNDRFFKMMLLDVGLLLTQLNLVPTEIERVAELNLVNNGVLAEQFIGQHLYQAQPYYKTPELFYWARERKSSSAEVDYVITDDSNNVVPVEIKAGSAGRLRSLQIMVLEKSLPRAVRFCSAQPTIFTERRKTAKGTVDFKLISLPHYLVQQLQRLLSES</sequence>
<organism evidence="3 4">
    <name type="scientific">Candidatus Desulfacyla euxinica</name>
    <dbReference type="NCBI Taxonomy" id="2841693"/>
    <lineage>
        <taxon>Bacteria</taxon>
        <taxon>Deltaproteobacteria</taxon>
        <taxon>Candidatus Desulfacyla</taxon>
    </lineage>
</organism>
<dbReference type="InterPro" id="IPR025420">
    <property type="entry name" value="DUF4143"/>
</dbReference>
<dbReference type="Proteomes" id="UP000650524">
    <property type="component" value="Unassembled WGS sequence"/>
</dbReference>
<proteinExistence type="predicted"/>